<comment type="caution">
    <text evidence="1">The sequence shown here is derived from an EMBL/GenBank/DDBJ whole genome shotgun (WGS) entry which is preliminary data.</text>
</comment>
<dbReference type="Proteomes" id="UP001157461">
    <property type="component" value="Unassembled WGS sequence"/>
</dbReference>
<protein>
    <submittedName>
        <fullName evidence="1">Uncharacterized protein</fullName>
    </submittedName>
</protein>
<organism evidence="1 2">
    <name type="scientific">Pseudomonas flavocrustae</name>
    <dbReference type="NCBI Taxonomy" id="2991719"/>
    <lineage>
        <taxon>Bacteria</taxon>
        <taxon>Pseudomonadati</taxon>
        <taxon>Pseudomonadota</taxon>
        <taxon>Gammaproteobacteria</taxon>
        <taxon>Pseudomonadales</taxon>
        <taxon>Pseudomonadaceae</taxon>
        <taxon>Pseudomonas</taxon>
    </lineage>
</organism>
<dbReference type="EMBL" id="JAPDIQ010000006">
    <property type="protein sequence ID" value="MDH4764319.1"/>
    <property type="molecule type" value="Genomic_DNA"/>
</dbReference>
<evidence type="ECO:0000313" key="2">
    <source>
        <dbReference type="Proteomes" id="UP001157461"/>
    </source>
</evidence>
<accession>A0ABT6IIM3</accession>
<proteinExistence type="predicted"/>
<gene>
    <name evidence="1" type="ORF">OMP44_15625</name>
</gene>
<name>A0ABT6IIM3_9PSED</name>
<sequence>MDYEPYDGIIQRALQSRGTAEGDLARDPRYLAPGYVVRMCEALAQAAAERSARDVPLEDVIRLERTCTGADYHHKLALRCAQLAG</sequence>
<dbReference type="RefSeq" id="WP_280309526.1">
    <property type="nucleotide sequence ID" value="NZ_JAPDIQ010000006.1"/>
</dbReference>
<reference evidence="1 2" key="1">
    <citation type="submission" date="2022-10" db="EMBL/GenBank/DDBJ databases">
        <title>A novel Pseudomonas species, isolated from Passiflora incarnata leaves.</title>
        <authorList>
            <person name="Cueva-Yesquen L.G."/>
            <person name="Fantinatti-Garboggini F."/>
        </authorList>
    </citation>
    <scope>NUCLEOTIDE SEQUENCE [LARGE SCALE GENOMIC DNA]</scope>
    <source>
        <strain evidence="1 2">CBMAI 2609</strain>
    </source>
</reference>
<keyword evidence="2" id="KW-1185">Reference proteome</keyword>
<evidence type="ECO:0000313" key="1">
    <source>
        <dbReference type="EMBL" id="MDH4764319.1"/>
    </source>
</evidence>